<dbReference type="Gene3D" id="3.20.20.80">
    <property type="entry name" value="Glycosidases"/>
    <property type="match status" value="1"/>
</dbReference>
<keyword evidence="3" id="KW-1185">Reference proteome</keyword>
<evidence type="ECO:0000259" key="1">
    <source>
        <dbReference type="Pfam" id="PF14488"/>
    </source>
</evidence>
<reference evidence="3" key="1">
    <citation type="submission" date="2016-11" db="EMBL/GenBank/DDBJ databases">
        <authorList>
            <person name="Varghese N."/>
            <person name="Submissions S."/>
        </authorList>
    </citation>
    <scope>NUCLEOTIDE SEQUENCE [LARGE SCALE GENOMIC DNA]</scope>
    <source>
        <strain evidence="3">DSM 22638</strain>
    </source>
</reference>
<accession>A0A1M5NRJ5</accession>
<dbReference type="Proteomes" id="UP000184532">
    <property type="component" value="Unassembled WGS sequence"/>
</dbReference>
<dbReference type="InterPro" id="IPR027849">
    <property type="entry name" value="DUF4434"/>
</dbReference>
<evidence type="ECO:0000313" key="2">
    <source>
        <dbReference type="EMBL" id="SHG92097.1"/>
    </source>
</evidence>
<dbReference type="Pfam" id="PF14488">
    <property type="entry name" value="DUF4434"/>
    <property type="match status" value="1"/>
</dbReference>
<feature type="domain" description="DUF4434" evidence="1">
    <location>
        <begin position="7"/>
        <end position="297"/>
    </location>
</feature>
<proteinExistence type="predicted"/>
<dbReference type="SUPFAM" id="SSF51445">
    <property type="entry name" value="(Trans)glycosidases"/>
    <property type="match status" value="1"/>
</dbReference>
<gene>
    <name evidence="2" type="ORF">SAMN04488116_2939</name>
</gene>
<name>A0A1M5NRJ5_9FLAO</name>
<protein>
    <recommendedName>
        <fullName evidence="1">DUF4434 domain-containing protein</fullName>
    </recommendedName>
</protein>
<sequence length="317" mass="36757">MNGDLKITGTFLDEISHDIPHQNWGRKEWENDFRHMKKMGIDTVILIRSGYQKFLTYPSEYLIKKKDCFKPPTDLVKQFLELSDEFGMQFYFGTYDSGAYWRTGDMTLELDSNLHVIDEAYSTYGSYKSFKGWYLSLELSRRTKGAVDTIARLGKHCKEVSGGLPVLISPWIDGKKAVMASEHAITKAESVSLQQHFTEWNEIFDGVQGAIDVVAFQDGHVDYEHLEDYLKLNKKLADRYGMQSWTNLESFDRDMPIKFMPIKFEKLLLKLEAAKRAGCEKAITFEFSHFMSPQSAYAQAGHLYNRYMEYFENLNHS</sequence>
<dbReference type="OrthoDB" id="9773189at2"/>
<evidence type="ECO:0000313" key="3">
    <source>
        <dbReference type="Proteomes" id="UP000184532"/>
    </source>
</evidence>
<dbReference type="RefSeq" id="WP_073180962.1">
    <property type="nucleotide sequence ID" value="NZ_FQWL01000005.1"/>
</dbReference>
<dbReference type="AlphaFoldDB" id="A0A1M5NRJ5"/>
<dbReference type="EMBL" id="FQWL01000005">
    <property type="protein sequence ID" value="SHG92097.1"/>
    <property type="molecule type" value="Genomic_DNA"/>
</dbReference>
<dbReference type="InterPro" id="IPR017853">
    <property type="entry name" value="GH"/>
</dbReference>
<dbReference type="STRING" id="570519.SAMN04488116_2939"/>
<organism evidence="2 3">
    <name type="scientific">Flagellimonas flava</name>
    <dbReference type="NCBI Taxonomy" id="570519"/>
    <lineage>
        <taxon>Bacteria</taxon>
        <taxon>Pseudomonadati</taxon>
        <taxon>Bacteroidota</taxon>
        <taxon>Flavobacteriia</taxon>
        <taxon>Flavobacteriales</taxon>
        <taxon>Flavobacteriaceae</taxon>
        <taxon>Flagellimonas</taxon>
    </lineage>
</organism>